<dbReference type="GO" id="GO:0022625">
    <property type="term" value="C:cytosolic large ribosomal subunit"/>
    <property type="evidence" value="ECO:0007669"/>
    <property type="project" value="TreeGrafter"/>
</dbReference>
<proteinExistence type="inferred from homology"/>
<evidence type="ECO:0000256" key="6">
    <source>
        <dbReference type="RuleBase" id="RU003734"/>
    </source>
</evidence>
<dbReference type="Pfam" id="PF00327">
    <property type="entry name" value="Ribosomal_L30"/>
    <property type="match status" value="1"/>
</dbReference>
<dbReference type="HAMAP" id="MF_01371_B">
    <property type="entry name" value="Ribosomal_uL30_B"/>
    <property type="match status" value="1"/>
</dbReference>
<evidence type="ECO:0000313" key="8">
    <source>
        <dbReference type="EMBL" id="SLM14266.1"/>
    </source>
</evidence>
<name>A0A3P3XL47_9SPIR</name>
<dbReference type="InterPro" id="IPR036919">
    <property type="entry name" value="Ribo_uL30_ferredoxin-like_sf"/>
</dbReference>
<dbReference type="PANTHER" id="PTHR15892">
    <property type="entry name" value="MITOCHONDRIAL RIBOSOMAL PROTEIN L30"/>
    <property type="match status" value="1"/>
</dbReference>
<dbReference type="SUPFAM" id="SSF55129">
    <property type="entry name" value="Ribosomal protein L30p/L7e"/>
    <property type="match status" value="1"/>
</dbReference>
<sequence>MARIQITLVRSTIGQKPNARATVRCLGLRKIGSSTIQEASPQILGMVNRVRHLVETKEVE</sequence>
<comment type="similarity">
    <text evidence="1 5 6">Belongs to the universal ribosomal protein uL30 family.</text>
</comment>
<protein>
    <recommendedName>
        <fullName evidence="5">Large ribosomal subunit protein uL30</fullName>
    </recommendedName>
</protein>
<dbReference type="EMBL" id="FWDM01000025">
    <property type="protein sequence ID" value="SLM14266.1"/>
    <property type="molecule type" value="Genomic_DNA"/>
</dbReference>
<dbReference type="InterPro" id="IPR016082">
    <property type="entry name" value="Ribosomal_uL30_ferredoxin-like"/>
</dbReference>
<evidence type="ECO:0000256" key="1">
    <source>
        <dbReference type="ARBA" id="ARBA00007594"/>
    </source>
</evidence>
<dbReference type="PROSITE" id="PS00634">
    <property type="entry name" value="RIBOSOMAL_L30"/>
    <property type="match status" value="1"/>
</dbReference>
<dbReference type="NCBIfam" id="TIGR01308">
    <property type="entry name" value="rpmD_bact"/>
    <property type="match status" value="1"/>
</dbReference>
<evidence type="ECO:0000256" key="5">
    <source>
        <dbReference type="HAMAP-Rule" id="MF_01371"/>
    </source>
</evidence>
<dbReference type="AlphaFoldDB" id="A0A3P3XL47"/>
<dbReference type="GO" id="GO:0006412">
    <property type="term" value="P:translation"/>
    <property type="evidence" value="ECO:0007669"/>
    <property type="project" value="UniProtKB-UniRule"/>
</dbReference>
<dbReference type="PANTHER" id="PTHR15892:SF2">
    <property type="entry name" value="LARGE RIBOSOMAL SUBUNIT PROTEIN UL30M"/>
    <property type="match status" value="1"/>
</dbReference>
<feature type="domain" description="Large ribosomal subunit protein uL30-like ferredoxin-like fold" evidence="7">
    <location>
        <begin position="5"/>
        <end position="54"/>
    </location>
</feature>
<dbReference type="Gene3D" id="3.30.1390.20">
    <property type="entry name" value="Ribosomal protein L30, ferredoxin-like fold domain"/>
    <property type="match status" value="1"/>
</dbReference>
<reference evidence="8" key="1">
    <citation type="submission" date="2017-02" db="EMBL/GenBank/DDBJ databases">
        <authorList>
            <person name="Regsiter A."/>
            <person name="William W."/>
        </authorList>
    </citation>
    <scope>NUCLEOTIDE SEQUENCE</scope>
    <source>
        <strain evidence="8">Bib</strain>
    </source>
</reference>
<accession>A0A3P3XL47</accession>
<gene>
    <name evidence="5 8" type="primary">rpmD</name>
    <name evidence="8" type="ORF">SPIROBIBN47_310076</name>
</gene>
<evidence type="ECO:0000256" key="4">
    <source>
        <dbReference type="ARBA" id="ARBA00023274"/>
    </source>
</evidence>
<evidence type="ECO:0000256" key="3">
    <source>
        <dbReference type="ARBA" id="ARBA00022980"/>
    </source>
</evidence>
<organism evidence="8">
    <name type="scientific">uncultured spirochete</name>
    <dbReference type="NCBI Taxonomy" id="156406"/>
    <lineage>
        <taxon>Bacteria</taxon>
        <taxon>Pseudomonadati</taxon>
        <taxon>Spirochaetota</taxon>
        <taxon>Spirochaetia</taxon>
        <taxon>Spirochaetales</taxon>
        <taxon>environmental samples</taxon>
    </lineage>
</organism>
<evidence type="ECO:0000256" key="2">
    <source>
        <dbReference type="ARBA" id="ARBA00011838"/>
    </source>
</evidence>
<dbReference type="InterPro" id="IPR005996">
    <property type="entry name" value="Ribosomal_uL30_bac-type"/>
</dbReference>
<keyword evidence="4 5" id="KW-0687">Ribonucleoprotein</keyword>
<keyword evidence="3 5" id="KW-0689">Ribosomal protein</keyword>
<dbReference type="GO" id="GO:0003735">
    <property type="term" value="F:structural constituent of ribosome"/>
    <property type="evidence" value="ECO:0007669"/>
    <property type="project" value="InterPro"/>
</dbReference>
<dbReference type="PIRSF" id="PIRSF002211">
    <property type="entry name" value="Ribosomal_L30_bac-type"/>
    <property type="match status" value="1"/>
</dbReference>
<evidence type="ECO:0000259" key="7">
    <source>
        <dbReference type="Pfam" id="PF00327"/>
    </source>
</evidence>
<dbReference type="CDD" id="cd01658">
    <property type="entry name" value="Ribosomal_L30"/>
    <property type="match status" value="1"/>
</dbReference>
<comment type="subunit">
    <text evidence="2 5">Part of the 50S ribosomal subunit.</text>
</comment>
<dbReference type="InterPro" id="IPR018038">
    <property type="entry name" value="Ribosomal_uL30_CS"/>
</dbReference>